<dbReference type="Proteomes" id="UP000444174">
    <property type="component" value="Unassembled WGS sequence"/>
</dbReference>
<dbReference type="InterPro" id="IPR029063">
    <property type="entry name" value="SAM-dependent_MTases_sf"/>
</dbReference>
<proteinExistence type="predicted"/>
<dbReference type="GO" id="GO:0032259">
    <property type="term" value="P:methylation"/>
    <property type="evidence" value="ECO:0007669"/>
    <property type="project" value="UniProtKB-KW"/>
</dbReference>
<sequence length="253" mass="27523">MFVEETLSQDAFLGGQVTLLQPKNGYRAGVDPVLLAAAVPAKPGDSVLELGCGAGQALLCLGHRVTGLSLTGVELQPPYVDLARRNGDLNEQTLDIVQADLADLPLDLRQRRFDHVIANPPYYRNGAHSPAQDDGRRTALGEETPLAHWIDTASRRLAPKGYLHLIQRADRLADVLVACTNRLGSLEVLPIAPRVGRAAELILVRARKAGRADLRLHAPLILHEHSTHPGDRPDYRAEVEAILRSGAALEWPK</sequence>
<dbReference type="Pfam" id="PF13649">
    <property type="entry name" value="Methyltransf_25"/>
    <property type="match status" value="1"/>
</dbReference>
<reference evidence="2 3" key="1">
    <citation type="submission" date="2019-10" db="EMBL/GenBank/DDBJ databases">
        <title>Epibacterium sp. nov., isolated from seawater.</title>
        <authorList>
            <person name="Zhang X."/>
            <person name="Li N."/>
        </authorList>
    </citation>
    <scope>NUCLEOTIDE SEQUENCE [LARGE SCALE GENOMIC DNA]</scope>
    <source>
        <strain evidence="2 3">SM1979</strain>
    </source>
</reference>
<evidence type="ECO:0000313" key="2">
    <source>
        <dbReference type="EMBL" id="MQQ08763.1"/>
    </source>
</evidence>
<dbReference type="PROSITE" id="PS00092">
    <property type="entry name" value="N6_MTASE"/>
    <property type="match status" value="1"/>
</dbReference>
<organism evidence="2 3">
    <name type="scientific">Tritonibacter litoralis</name>
    <dbReference type="NCBI Taxonomy" id="2662264"/>
    <lineage>
        <taxon>Bacteria</taxon>
        <taxon>Pseudomonadati</taxon>
        <taxon>Pseudomonadota</taxon>
        <taxon>Alphaproteobacteria</taxon>
        <taxon>Rhodobacterales</taxon>
        <taxon>Paracoccaceae</taxon>
        <taxon>Tritonibacter</taxon>
    </lineage>
</organism>
<feature type="domain" description="Methyltransferase" evidence="1">
    <location>
        <begin position="47"/>
        <end position="118"/>
    </location>
</feature>
<dbReference type="InterPro" id="IPR050210">
    <property type="entry name" value="tRNA_Adenine-N(6)_MTase"/>
</dbReference>
<gene>
    <name evidence="2" type="ORF">GFB49_09885</name>
</gene>
<dbReference type="PANTHER" id="PTHR47739:SF1">
    <property type="entry name" value="TRNA1(VAL) (ADENINE(37)-N6)-METHYLTRANSFERASE"/>
    <property type="match status" value="1"/>
</dbReference>
<dbReference type="Gene3D" id="3.40.50.150">
    <property type="entry name" value="Vaccinia Virus protein VP39"/>
    <property type="match status" value="1"/>
</dbReference>
<dbReference type="GO" id="GO:0003676">
    <property type="term" value="F:nucleic acid binding"/>
    <property type="evidence" value="ECO:0007669"/>
    <property type="project" value="InterPro"/>
</dbReference>
<dbReference type="InterPro" id="IPR041698">
    <property type="entry name" value="Methyltransf_25"/>
</dbReference>
<keyword evidence="2" id="KW-0808">Transferase</keyword>
<accession>A0A843YHQ3</accession>
<evidence type="ECO:0000313" key="3">
    <source>
        <dbReference type="Proteomes" id="UP000444174"/>
    </source>
</evidence>
<dbReference type="GO" id="GO:0008168">
    <property type="term" value="F:methyltransferase activity"/>
    <property type="evidence" value="ECO:0007669"/>
    <property type="project" value="UniProtKB-KW"/>
</dbReference>
<comment type="caution">
    <text evidence="2">The sequence shown here is derived from an EMBL/GenBank/DDBJ whole genome shotgun (WGS) entry which is preliminary data.</text>
</comment>
<dbReference type="PANTHER" id="PTHR47739">
    <property type="entry name" value="TRNA1(VAL) (ADENINE(37)-N6)-METHYLTRANSFERASE"/>
    <property type="match status" value="1"/>
</dbReference>
<protein>
    <submittedName>
        <fullName evidence="2">Methyltransferase</fullName>
    </submittedName>
</protein>
<dbReference type="AlphaFoldDB" id="A0A843YHQ3"/>
<dbReference type="SUPFAM" id="SSF53335">
    <property type="entry name" value="S-adenosyl-L-methionine-dependent methyltransferases"/>
    <property type="match status" value="1"/>
</dbReference>
<dbReference type="EMBL" id="WIBF01000005">
    <property type="protein sequence ID" value="MQQ08763.1"/>
    <property type="molecule type" value="Genomic_DNA"/>
</dbReference>
<name>A0A843YHQ3_9RHOB</name>
<dbReference type="CDD" id="cd02440">
    <property type="entry name" value="AdoMet_MTases"/>
    <property type="match status" value="1"/>
</dbReference>
<keyword evidence="2" id="KW-0489">Methyltransferase</keyword>
<dbReference type="InterPro" id="IPR002052">
    <property type="entry name" value="DNA_methylase_N6_adenine_CS"/>
</dbReference>
<keyword evidence="3" id="KW-1185">Reference proteome</keyword>
<evidence type="ECO:0000259" key="1">
    <source>
        <dbReference type="Pfam" id="PF13649"/>
    </source>
</evidence>